<dbReference type="InterPro" id="IPR004398">
    <property type="entry name" value="RNA_MeTrfase_RsmD"/>
</dbReference>
<dbReference type="InterPro" id="IPR029063">
    <property type="entry name" value="SAM-dependent_MTases_sf"/>
</dbReference>
<dbReference type="GO" id="GO:0003676">
    <property type="term" value="F:nucleic acid binding"/>
    <property type="evidence" value="ECO:0007669"/>
    <property type="project" value="InterPro"/>
</dbReference>
<dbReference type="PANTHER" id="PTHR43542">
    <property type="entry name" value="METHYLTRANSFERASE"/>
    <property type="match status" value="1"/>
</dbReference>
<reference evidence="3" key="1">
    <citation type="journal article" date="2020" name="mSystems">
        <title>Genome- and Community-Level Interaction Insights into Carbon Utilization and Element Cycling Functions of Hydrothermarchaeota in Hydrothermal Sediment.</title>
        <authorList>
            <person name="Zhou Z."/>
            <person name="Liu Y."/>
            <person name="Xu W."/>
            <person name="Pan J."/>
            <person name="Luo Z.H."/>
            <person name="Li M."/>
        </authorList>
    </citation>
    <scope>NUCLEOTIDE SEQUENCE [LARGE SCALE GENOMIC DNA]</scope>
    <source>
        <strain evidence="3">HyVt-501</strain>
    </source>
</reference>
<accession>A0A7C5QM68</accession>
<evidence type="ECO:0000313" key="3">
    <source>
        <dbReference type="EMBL" id="HHJ64780.1"/>
    </source>
</evidence>
<dbReference type="GO" id="GO:0031167">
    <property type="term" value="P:rRNA methylation"/>
    <property type="evidence" value="ECO:0007669"/>
    <property type="project" value="InterPro"/>
</dbReference>
<dbReference type="GO" id="GO:0008168">
    <property type="term" value="F:methyltransferase activity"/>
    <property type="evidence" value="ECO:0007669"/>
    <property type="project" value="UniProtKB-KW"/>
</dbReference>
<dbReference type="PIRSF" id="PIRSF004553">
    <property type="entry name" value="CHP00095"/>
    <property type="match status" value="1"/>
</dbReference>
<evidence type="ECO:0000256" key="2">
    <source>
        <dbReference type="ARBA" id="ARBA00022679"/>
    </source>
</evidence>
<protein>
    <submittedName>
        <fullName evidence="3">Methyltransferase domain-containing protein</fullName>
    </submittedName>
</protein>
<dbReference type="AlphaFoldDB" id="A0A7C5QM68"/>
<name>A0A7C5QM68_AQUAO</name>
<dbReference type="CDD" id="cd02440">
    <property type="entry name" value="AdoMet_MTases"/>
    <property type="match status" value="1"/>
</dbReference>
<sequence>MKKTRKIRSIRPTSSLVKNALFNILGSVEDLLFVDLFAGTGQVGLEAEQRGARVIYVEKSRSLAQKIRKRARGKVMVGDALRILDRIGEKADVIFADPPYSFESYPLLIEKALRALKPGGVFVLEHDKRIRFSPTEERVYGDTVLSFWRKEDE</sequence>
<dbReference type="SUPFAM" id="SSF53335">
    <property type="entry name" value="S-adenosyl-L-methionine-dependent methyltransferases"/>
    <property type="match status" value="1"/>
</dbReference>
<dbReference type="InterPro" id="IPR002052">
    <property type="entry name" value="DNA_methylase_N6_adenine_CS"/>
</dbReference>
<gene>
    <name evidence="3" type="ORF">ENJ61_07725</name>
</gene>
<dbReference type="EMBL" id="DRNB01000283">
    <property type="protein sequence ID" value="HHJ64780.1"/>
    <property type="molecule type" value="Genomic_DNA"/>
</dbReference>
<organism evidence="3">
    <name type="scientific">Aquifex aeolicus</name>
    <dbReference type="NCBI Taxonomy" id="63363"/>
    <lineage>
        <taxon>Bacteria</taxon>
        <taxon>Pseudomonadati</taxon>
        <taxon>Aquificota</taxon>
        <taxon>Aquificia</taxon>
        <taxon>Aquificales</taxon>
        <taxon>Aquificaceae</taxon>
        <taxon>Aquifex</taxon>
    </lineage>
</organism>
<evidence type="ECO:0000256" key="1">
    <source>
        <dbReference type="ARBA" id="ARBA00022603"/>
    </source>
</evidence>
<dbReference type="Proteomes" id="UP000885792">
    <property type="component" value="Unassembled WGS sequence"/>
</dbReference>
<dbReference type="Gene3D" id="3.40.50.150">
    <property type="entry name" value="Vaccinia Virus protein VP39"/>
    <property type="match status" value="1"/>
</dbReference>
<keyword evidence="1 3" id="KW-0489">Methyltransferase</keyword>
<dbReference type="PROSITE" id="PS00092">
    <property type="entry name" value="N6_MTASE"/>
    <property type="match status" value="1"/>
</dbReference>
<comment type="caution">
    <text evidence="3">The sequence shown here is derived from an EMBL/GenBank/DDBJ whole genome shotgun (WGS) entry which is preliminary data.</text>
</comment>
<proteinExistence type="predicted"/>
<dbReference type="PANTHER" id="PTHR43542:SF1">
    <property type="entry name" value="METHYLTRANSFERASE"/>
    <property type="match status" value="1"/>
</dbReference>
<keyword evidence="2" id="KW-0808">Transferase</keyword>
<dbReference type="Pfam" id="PF03602">
    <property type="entry name" value="Cons_hypoth95"/>
    <property type="match status" value="1"/>
</dbReference>